<gene>
    <name evidence="1" type="ORF">Tco_0707206</name>
</gene>
<dbReference type="Proteomes" id="UP001151760">
    <property type="component" value="Unassembled WGS sequence"/>
</dbReference>
<proteinExistence type="predicted"/>
<organism evidence="1 2">
    <name type="scientific">Tanacetum coccineum</name>
    <dbReference type="NCBI Taxonomy" id="301880"/>
    <lineage>
        <taxon>Eukaryota</taxon>
        <taxon>Viridiplantae</taxon>
        <taxon>Streptophyta</taxon>
        <taxon>Embryophyta</taxon>
        <taxon>Tracheophyta</taxon>
        <taxon>Spermatophyta</taxon>
        <taxon>Magnoliopsida</taxon>
        <taxon>eudicotyledons</taxon>
        <taxon>Gunneridae</taxon>
        <taxon>Pentapetalae</taxon>
        <taxon>asterids</taxon>
        <taxon>campanulids</taxon>
        <taxon>Asterales</taxon>
        <taxon>Asteraceae</taxon>
        <taxon>Asteroideae</taxon>
        <taxon>Anthemideae</taxon>
        <taxon>Anthemidinae</taxon>
        <taxon>Tanacetum</taxon>
    </lineage>
</organism>
<dbReference type="EMBL" id="BQNB010010226">
    <property type="protein sequence ID" value="GJS74365.1"/>
    <property type="molecule type" value="Genomic_DNA"/>
</dbReference>
<sequence length="107" mass="12349">MMRSRLHTDAEVFMYALTESTTKPKIIKEAMSAHSWIKSMQDELHQFQRLDLFLGLQVHKSPRGIFISQSQYAIELLKKQRMDECDSMSILMATARLDADLQGTLTD</sequence>
<comment type="caution">
    <text evidence="1">The sequence shown here is derived from an EMBL/GenBank/DDBJ whole genome shotgun (WGS) entry which is preliminary data.</text>
</comment>
<name>A0ABQ4YBM2_9ASTR</name>
<protein>
    <recommendedName>
        <fullName evidence="3">Reverse transcriptase Ty1/copia-type domain-containing protein</fullName>
    </recommendedName>
</protein>
<evidence type="ECO:0008006" key="3">
    <source>
        <dbReference type="Google" id="ProtNLM"/>
    </source>
</evidence>
<accession>A0ABQ4YBM2</accession>
<reference evidence="1" key="1">
    <citation type="journal article" date="2022" name="Int. J. Mol. Sci.">
        <title>Draft Genome of Tanacetum Coccineum: Genomic Comparison of Closely Related Tanacetum-Family Plants.</title>
        <authorList>
            <person name="Yamashiro T."/>
            <person name="Shiraishi A."/>
            <person name="Nakayama K."/>
            <person name="Satake H."/>
        </authorList>
    </citation>
    <scope>NUCLEOTIDE SEQUENCE</scope>
</reference>
<evidence type="ECO:0000313" key="2">
    <source>
        <dbReference type="Proteomes" id="UP001151760"/>
    </source>
</evidence>
<reference evidence="1" key="2">
    <citation type="submission" date="2022-01" db="EMBL/GenBank/DDBJ databases">
        <authorList>
            <person name="Yamashiro T."/>
            <person name="Shiraishi A."/>
            <person name="Satake H."/>
            <person name="Nakayama K."/>
        </authorList>
    </citation>
    <scope>NUCLEOTIDE SEQUENCE</scope>
</reference>
<keyword evidence="2" id="KW-1185">Reference proteome</keyword>
<evidence type="ECO:0000313" key="1">
    <source>
        <dbReference type="EMBL" id="GJS74365.1"/>
    </source>
</evidence>